<sequence length="254" mass="28475">MNFCDEPGTAGRTALYRLYDAHDTLLYVGIAGAPRRRWADHARDKGDAWWPEVVTKEVEWFDTRRAATKAELAAILSERPRHNAVGTLHNAHGARVRDGMARKRLLAQIAAWIPLSYRVTARHHEQEWLLDVPDLPGAQARGKALAAAERMLRRQVAQAIQREPDAFTLRLHLRELPPDDAGALRTLDTAQRSAEAAAQAQRSATALTVQALLRHFSLRGAGQILRISYHRVQQWRDEFPADPGWGLPPAPHQG</sequence>
<feature type="domain" description="GIY-YIG" evidence="1">
    <location>
        <begin position="11"/>
        <end position="84"/>
    </location>
</feature>
<proteinExistence type="predicted"/>
<dbReference type="RefSeq" id="WP_152266305.1">
    <property type="nucleotide sequence ID" value="NZ_VOKX01000145.1"/>
</dbReference>
<organism evidence="2 3">
    <name type="scientific">Streptomyces mobaraensis</name>
    <name type="common">Streptoverticillium mobaraense</name>
    <dbReference type="NCBI Taxonomy" id="35621"/>
    <lineage>
        <taxon>Bacteria</taxon>
        <taxon>Bacillati</taxon>
        <taxon>Actinomycetota</taxon>
        <taxon>Actinomycetes</taxon>
        <taxon>Kitasatosporales</taxon>
        <taxon>Streptomycetaceae</taxon>
        <taxon>Streptomyces</taxon>
    </lineage>
</organism>
<dbReference type="Pfam" id="PF01541">
    <property type="entry name" value="GIY-YIG"/>
    <property type="match status" value="1"/>
</dbReference>
<keyword evidence="3" id="KW-1185">Reference proteome</keyword>
<dbReference type="InterPro" id="IPR000305">
    <property type="entry name" value="GIY-YIG_endonuc"/>
</dbReference>
<dbReference type="OrthoDB" id="4336423at2"/>
<dbReference type="AlphaFoldDB" id="A0A5N5VWL9"/>
<dbReference type="InterPro" id="IPR035901">
    <property type="entry name" value="GIY-YIG_endonuc_sf"/>
</dbReference>
<gene>
    <name evidence="2" type="ORF">FRZ00_34775</name>
</gene>
<dbReference type="CDD" id="cd00719">
    <property type="entry name" value="GIY-YIG_SF"/>
    <property type="match status" value="1"/>
</dbReference>
<protein>
    <submittedName>
        <fullName evidence="2">GIY-YIG nuclease family protein</fullName>
    </submittedName>
</protein>
<dbReference type="PROSITE" id="PS50164">
    <property type="entry name" value="GIY_YIG"/>
    <property type="match status" value="1"/>
</dbReference>
<reference evidence="2 3" key="1">
    <citation type="journal article" date="2019" name="Microb. Cell Fact.">
        <title>Exploring novel herbicidin analogues by transcriptional regulator overexpression and MS/MS molecular networking.</title>
        <authorList>
            <person name="Shi Y."/>
            <person name="Gu R."/>
            <person name="Li Y."/>
            <person name="Wang X."/>
            <person name="Ren W."/>
            <person name="Li X."/>
            <person name="Wang L."/>
            <person name="Xie Y."/>
            <person name="Hong B."/>
        </authorList>
    </citation>
    <scope>NUCLEOTIDE SEQUENCE [LARGE SCALE GENOMIC DNA]</scope>
    <source>
        <strain evidence="2 3">US-43</strain>
    </source>
</reference>
<evidence type="ECO:0000313" key="2">
    <source>
        <dbReference type="EMBL" id="KAB7832513.1"/>
    </source>
</evidence>
<dbReference type="Proteomes" id="UP000327000">
    <property type="component" value="Unassembled WGS sequence"/>
</dbReference>
<name>A0A5N5VWL9_STRMB</name>
<evidence type="ECO:0000259" key="1">
    <source>
        <dbReference type="PROSITE" id="PS50164"/>
    </source>
</evidence>
<comment type="caution">
    <text evidence="2">The sequence shown here is derived from an EMBL/GenBank/DDBJ whole genome shotgun (WGS) entry which is preliminary data.</text>
</comment>
<accession>A0A5N5VWL9</accession>
<dbReference type="EMBL" id="VOKX01000145">
    <property type="protein sequence ID" value="KAB7832513.1"/>
    <property type="molecule type" value="Genomic_DNA"/>
</dbReference>
<dbReference type="SUPFAM" id="SSF82771">
    <property type="entry name" value="GIY-YIG endonuclease"/>
    <property type="match status" value="1"/>
</dbReference>
<evidence type="ECO:0000313" key="3">
    <source>
        <dbReference type="Proteomes" id="UP000327000"/>
    </source>
</evidence>